<keyword evidence="3" id="KW-1185">Reference proteome</keyword>
<feature type="region of interest" description="Disordered" evidence="1">
    <location>
        <begin position="131"/>
        <end position="150"/>
    </location>
</feature>
<dbReference type="WBParaSite" id="TCLT_0000379101-mRNA-1">
    <property type="protein sequence ID" value="TCLT_0000379101-mRNA-1"/>
    <property type="gene ID" value="TCLT_0000379101"/>
</dbReference>
<reference evidence="4" key="1">
    <citation type="submission" date="2017-02" db="UniProtKB">
        <authorList>
            <consortium name="WormBaseParasite"/>
        </authorList>
    </citation>
    <scope>IDENTIFICATION</scope>
</reference>
<gene>
    <name evidence="2" type="ORF">TCLT_LOCUS3780</name>
</gene>
<dbReference type="OrthoDB" id="5851172at2759"/>
<evidence type="ECO:0000256" key="1">
    <source>
        <dbReference type="SAM" id="MobiDB-lite"/>
    </source>
</evidence>
<feature type="compositionally biased region" description="Basic and acidic residues" evidence="1">
    <location>
        <begin position="136"/>
        <end position="150"/>
    </location>
</feature>
<name>A0A0N5CU66_THECL</name>
<evidence type="ECO:0000313" key="3">
    <source>
        <dbReference type="Proteomes" id="UP000276776"/>
    </source>
</evidence>
<evidence type="ECO:0000313" key="4">
    <source>
        <dbReference type="WBParaSite" id="TCLT_0000379101-mRNA-1"/>
    </source>
</evidence>
<organism evidence="4">
    <name type="scientific">Thelazia callipaeda</name>
    <name type="common">Oriental eyeworm</name>
    <name type="synonym">Parasitic nematode</name>
    <dbReference type="NCBI Taxonomy" id="103827"/>
    <lineage>
        <taxon>Eukaryota</taxon>
        <taxon>Metazoa</taxon>
        <taxon>Ecdysozoa</taxon>
        <taxon>Nematoda</taxon>
        <taxon>Chromadorea</taxon>
        <taxon>Rhabditida</taxon>
        <taxon>Spirurina</taxon>
        <taxon>Spiruromorpha</taxon>
        <taxon>Thelazioidea</taxon>
        <taxon>Thelaziidae</taxon>
        <taxon>Thelazia</taxon>
    </lineage>
</organism>
<dbReference type="AlphaFoldDB" id="A0A0N5CU66"/>
<proteinExistence type="predicted"/>
<protein>
    <submittedName>
        <fullName evidence="2 4">Uncharacterized protein</fullName>
    </submittedName>
</protein>
<dbReference type="Proteomes" id="UP000276776">
    <property type="component" value="Unassembled WGS sequence"/>
</dbReference>
<accession>A0A0N5CU66</accession>
<dbReference type="EMBL" id="UYYF01004266">
    <property type="protein sequence ID" value="VDN00782.1"/>
    <property type="molecule type" value="Genomic_DNA"/>
</dbReference>
<evidence type="ECO:0000313" key="2">
    <source>
        <dbReference type="EMBL" id="VDN00782.1"/>
    </source>
</evidence>
<sequence length="188" mass="20733">MLAPIITKDMNLFPVQQRKIQNTRKHAQIKNVTRNTKSARCNDGTITTKKSCNVAVPRGHGNLLKKPISDLVSIVEGVEMCDAMIDTKEKGNIIRGCSALTNSNSSIIIFTTISANQTASNYAIFPDFASPSTSNEKARAKRESTAEQKNEITSVSQNLVKVFRRFCVRSKPKNQKSACSVCDLNLKI</sequence>
<reference evidence="2 3" key="2">
    <citation type="submission" date="2018-11" db="EMBL/GenBank/DDBJ databases">
        <authorList>
            <consortium name="Pathogen Informatics"/>
        </authorList>
    </citation>
    <scope>NUCLEOTIDE SEQUENCE [LARGE SCALE GENOMIC DNA]</scope>
</reference>